<reference evidence="2 3" key="1">
    <citation type="journal article" date="2018" name="Mol. Genet. Genomics">
        <title>The red deer Cervus elaphus genome CerEla1.0: sequencing, annotating, genes, and chromosomes.</title>
        <authorList>
            <person name="Bana N.A."/>
            <person name="Nyiri A."/>
            <person name="Nagy J."/>
            <person name="Frank K."/>
            <person name="Nagy T."/>
            <person name="Steger V."/>
            <person name="Schiller M."/>
            <person name="Lakatos P."/>
            <person name="Sugar L."/>
            <person name="Horn P."/>
            <person name="Barta E."/>
            <person name="Orosz L."/>
        </authorList>
    </citation>
    <scope>NUCLEOTIDE SEQUENCE [LARGE SCALE GENOMIC DNA]</scope>
    <source>
        <strain evidence="2">Hungarian</strain>
    </source>
</reference>
<dbReference type="AlphaFoldDB" id="A0A212C955"/>
<evidence type="ECO:0000313" key="3">
    <source>
        <dbReference type="Proteomes" id="UP000242450"/>
    </source>
</evidence>
<organism evidence="2 3">
    <name type="scientific">Cervus elaphus hippelaphus</name>
    <name type="common">European red deer</name>
    <dbReference type="NCBI Taxonomy" id="46360"/>
    <lineage>
        <taxon>Eukaryota</taxon>
        <taxon>Metazoa</taxon>
        <taxon>Chordata</taxon>
        <taxon>Craniata</taxon>
        <taxon>Vertebrata</taxon>
        <taxon>Euteleostomi</taxon>
        <taxon>Mammalia</taxon>
        <taxon>Eutheria</taxon>
        <taxon>Laurasiatheria</taxon>
        <taxon>Artiodactyla</taxon>
        <taxon>Ruminantia</taxon>
        <taxon>Pecora</taxon>
        <taxon>Cervidae</taxon>
        <taxon>Cervinae</taxon>
        <taxon>Cervus</taxon>
    </lineage>
</organism>
<dbReference type="InterPro" id="IPR027387">
    <property type="entry name" value="Cytb/b6-like_sf"/>
</dbReference>
<dbReference type="Proteomes" id="UP000242450">
    <property type="component" value="Chromosome 24"/>
</dbReference>
<dbReference type="SUPFAM" id="SSF81342">
    <property type="entry name" value="Transmembrane di-heme cytochromes"/>
    <property type="match status" value="1"/>
</dbReference>
<keyword evidence="1" id="KW-1133">Transmembrane helix</keyword>
<dbReference type="GO" id="GO:0016020">
    <property type="term" value="C:membrane"/>
    <property type="evidence" value="ECO:0007669"/>
    <property type="project" value="InterPro"/>
</dbReference>
<dbReference type="EMBL" id="MKHE01000024">
    <property type="protein sequence ID" value="OWK02527.1"/>
    <property type="molecule type" value="Genomic_DNA"/>
</dbReference>
<protein>
    <submittedName>
        <fullName evidence="2">Uncharacterized protein</fullName>
    </submittedName>
</protein>
<name>A0A212C955_CEREH</name>
<evidence type="ECO:0000256" key="1">
    <source>
        <dbReference type="SAM" id="Phobius"/>
    </source>
</evidence>
<keyword evidence="3" id="KW-1185">Reference proteome</keyword>
<proteinExistence type="predicted"/>
<keyword evidence="1" id="KW-0472">Membrane</keyword>
<feature type="transmembrane region" description="Helical" evidence="1">
    <location>
        <begin position="28"/>
        <end position="54"/>
    </location>
</feature>
<dbReference type="GO" id="GO:0022904">
    <property type="term" value="P:respiratory electron transport chain"/>
    <property type="evidence" value="ECO:0007669"/>
    <property type="project" value="InterPro"/>
</dbReference>
<dbReference type="InterPro" id="IPR016174">
    <property type="entry name" value="Di-haem_cyt_TM"/>
</dbReference>
<gene>
    <name evidence="2" type="ORF">Celaphus_00010212</name>
</gene>
<dbReference type="Gene3D" id="1.20.810.10">
    <property type="entry name" value="Cytochrome Bc1 Complex, Chain C"/>
    <property type="match status" value="1"/>
</dbReference>
<accession>A0A212C955</accession>
<keyword evidence="1" id="KW-0812">Transmembrane</keyword>
<sequence length="69" mass="7855">MTNIRESHPLVKITNNVFTDLLGAQHSILMNSGVLLAVYLVLQILTALFLVMFYPEDKHRIILRGTSHH</sequence>
<comment type="caution">
    <text evidence="2">The sequence shown here is derived from an EMBL/GenBank/DDBJ whole genome shotgun (WGS) entry which is preliminary data.</text>
</comment>
<evidence type="ECO:0000313" key="2">
    <source>
        <dbReference type="EMBL" id="OWK02527.1"/>
    </source>
</evidence>